<evidence type="ECO:0000256" key="5">
    <source>
        <dbReference type="ARBA" id="ARBA00022912"/>
    </source>
</evidence>
<evidence type="ECO:0008006" key="14">
    <source>
        <dbReference type="Google" id="ProtNLM"/>
    </source>
</evidence>
<dbReference type="Pfam" id="PF00782">
    <property type="entry name" value="DSPc"/>
    <property type="match status" value="1"/>
</dbReference>
<evidence type="ECO:0000256" key="2">
    <source>
        <dbReference type="ARBA" id="ARBA00007881"/>
    </source>
</evidence>
<evidence type="ECO:0000256" key="4">
    <source>
        <dbReference type="ARBA" id="ARBA00022801"/>
    </source>
</evidence>
<dbReference type="Gene3D" id="2.60.40.1110">
    <property type="match status" value="1"/>
</dbReference>
<dbReference type="Pfam" id="PF10409">
    <property type="entry name" value="PTEN_C2"/>
    <property type="match status" value="1"/>
</dbReference>
<feature type="compositionally biased region" description="Low complexity" evidence="7">
    <location>
        <begin position="701"/>
        <end position="712"/>
    </location>
</feature>
<comment type="subcellular location">
    <subcellularLocation>
        <location evidence="1">Cytoplasm</location>
    </subcellularLocation>
</comment>
<dbReference type="InterPro" id="IPR011993">
    <property type="entry name" value="PH-like_dom_sf"/>
</dbReference>
<sequence>MQDPRGARPIALSLHGTRQAFARVPPPCRRAHPAERRQPGGGMSADAPVKAGYLLKLTSSLSHWNRRYFIVADTKLFYCKTEDDLLRRKFQGEIDLAGAQIALYTRNDETAKRFSDHHHMLGVKPAGCDRIYILDADSEHAQKEWVACLRRHASQAPVSSPVDAAVAAAPRKDPQSVREGFLTKRGETIKNWKMRYFVLKGNYLHYYRSIEDAQPAGSILLLGTRTTAEPKAVTGMPHSFSIARADAKRKYMIHADSKEECDAWVGAIQQQSVFVRHAGTDSAPPEVVAPAAATPVHQQHQSRSSFGNRPNVADDSADDDEAALDEVALSNGPPALAPHGIANTGASTGLNLKQKVSKKKRRFVTDEFDLDLTYITENIIAMGFPAESMEAMFRNSMSDVQRFLDGRHPDAYRVYNLCSERDYDPAKFHHNVCRFPFDDHNCPNFEDLIPLCEDIHNWLSIQSDHVVAIHCKAGKGRTGLVICAYLLYSGAWRTARDALQFYGFVRTQDQKGVTIPSQIRYVEYFEQYMADPEILSRNSGPLVISEIFVGRGCRPFDTVTITNMGRRMNSKDWGKYWKDALDDGLLLQLPKGACQVDKDFKVEFLASGLLGKKTRVAGFWLHTAFIQDGVVDIDKSMIDKVNKEKDCPAFSIQVFFGGRTYVDRRCRIPVAPPQPTGPLLLSPATVRIRNADPLPVPNPSSPSESPSFSAMSSVPSLSLESLSSVSSSLSPTTGPKAASSPKKQDPGLDPGSPPGTVKSAPVAEAGAAPVDARSDNKAPARSCSLPHGRFPGDVAGDGAFQQAAVQVRIAFWNNLQSEALQRRNSRL</sequence>
<evidence type="ECO:0000313" key="12">
    <source>
        <dbReference type="EMBL" id="SPQ98496.1"/>
    </source>
</evidence>
<dbReference type="SMART" id="SM00233">
    <property type="entry name" value="PH"/>
    <property type="match status" value="2"/>
</dbReference>
<feature type="region of interest" description="Disordered" evidence="7">
    <location>
        <begin position="25"/>
        <end position="44"/>
    </location>
</feature>
<keyword evidence="12" id="KW-0496">Mitochondrion</keyword>
<dbReference type="PROSITE" id="PS00383">
    <property type="entry name" value="TYR_PHOSPHATASE_1"/>
    <property type="match status" value="1"/>
</dbReference>
<proteinExistence type="inferred from homology"/>
<feature type="region of interest" description="Disordered" evidence="7">
    <location>
        <begin position="690"/>
        <end position="712"/>
    </location>
</feature>
<keyword evidence="6" id="KW-0443">Lipid metabolism</keyword>
<evidence type="ECO:0000256" key="1">
    <source>
        <dbReference type="ARBA" id="ARBA00004496"/>
    </source>
</evidence>
<dbReference type="InterPro" id="IPR045101">
    <property type="entry name" value="PTP_PTEN"/>
</dbReference>
<dbReference type="InterPro" id="IPR001849">
    <property type="entry name" value="PH_domain"/>
</dbReference>
<evidence type="ECO:0000259" key="9">
    <source>
        <dbReference type="PROSITE" id="PS50056"/>
    </source>
</evidence>
<dbReference type="PROSITE" id="PS51181">
    <property type="entry name" value="PPASE_TENSIN"/>
    <property type="match status" value="1"/>
</dbReference>
<evidence type="ECO:0000256" key="6">
    <source>
        <dbReference type="ARBA" id="ARBA00023098"/>
    </source>
</evidence>
<keyword evidence="5" id="KW-0904">Protein phosphatase</keyword>
<evidence type="ECO:0000259" key="11">
    <source>
        <dbReference type="PROSITE" id="PS51182"/>
    </source>
</evidence>
<dbReference type="GO" id="GO:0005829">
    <property type="term" value="C:cytosol"/>
    <property type="evidence" value="ECO:0007669"/>
    <property type="project" value="TreeGrafter"/>
</dbReference>
<geneLocation type="mitochondrion" evidence="12"/>
<dbReference type="SUPFAM" id="SSF52799">
    <property type="entry name" value="(Phosphotyrosine protein) phosphatases II"/>
    <property type="match status" value="1"/>
</dbReference>
<comment type="similarity">
    <text evidence="2">Belongs to the PTEN phosphatase protein family.</text>
</comment>
<feature type="region of interest" description="Disordered" evidence="7">
    <location>
        <begin position="292"/>
        <end position="318"/>
    </location>
</feature>
<dbReference type="InterPro" id="IPR000340">
    <property type="entry name" value="Dual-sp_phosphatase_cat-dom"/>
</dbReference>
<accession>A0A3P3YE87</accession>
<organism evidence="12 13">
    <name type="scientific">Plasmodiophora brassicae</name>
    <name type="common">Clubroot disease agent</name>
    <dbReference type="NCBI Taxonomy" id="37360"/>
    <lineage>
        <taxon>Eukaryota</taxon>
        <taxon>Sar</taxon>
        <taxon>Rhizaria</taxon>
        <taxon>Endomyxa</taxon>
        <taxon>Phytomyxea</taxon>
        <taxon>Plasmodiophorida</taxon>
        <taxon>Plasmodiophoridae</taxon>
        <taxon>Plasmodiophora</taxon>
    </lineage>
</organism>
<dbReference type="InterPro" id="IPR000387">
    <property type="entry name" value="Tyr_Pase_dom"/>
</dbReference>
<dbReference type="GO" id="GO:0006629">
    <property type="term" value="P:lipid metabolic process"/>
    <property type="evidence" value="ECO:0007669"/>
    <property type="project" value="UniProtKB-KW"/>
</dbReference>
<reference evidence="12 13" key="1">
    <citation type="submission" date="2018-03" db="EMBL/GenBank/DDBJ databases">
        <authorList>
            <person name="Fogelqvist J."/>
        </authorList>
    </citation>
    <scope>NUCLEOTIDE SEQUENCE [LARGE SCALE GENOMIC DNA]</scope>
</reference>
<evidence type="ECO:0000256" key="3">
    <source>
        <dbReference type="ARBA" id="ARBA00022490"/>
    </source>
</evidence>
<dbReference type="SUPFAM" id="SSF50729">
    <property type="entry name" value="PH domain-like"/>
    <property type="match status" value="2"/>
</dbReference>
<dbReference type="PANTHER" id="PTHR12305:SF60">
    <property type="entry name" value="PHOSPHATIDYLINOSITOL 3,4,5-TRISPHOSPHATE 3-PHOSPHATASE TPTE2-RELATED"/>
    <property type="match status" value="1"/>
</dbReference>
<dbReference type="FunFam" id="2.30.29.30:FF:000286">
    <property type="entry name" value="PH-protein kinase domain containing protein"/>
    <property type="match status" value="1"/>
</dbReference>
<name>A0A3P3YE87_PLABS</name>
<feature type="compositionally biased region" description="Polar residues" evidence="7">
    <location>
        <begin position="297"/>
        <end position="308"/>
    </location>
</feature>
<dbReference type="InterPro" id="IPR051281">
    <property type="entry name" value="Dual-spec_lipid-protein_phosph"/>
</dbReference>
<protein>
    <recommendedName>
        <fullName evidence="14">Phosphatidylinositol-3,4,5-trisphosphate 3-phosphatase</fullName>
    </recommendedName>
</protein>
<dbReference type="GO" id="GO:0016314">
    <property type="term" value="F:phosphatidylinositol-3,4,5-trisphosphate 3-phosphatase activity"/>
    <property type="evidence" value="ECO:0007669"/>
    <property type="project" value="TreeGrafter"/>
</dbReference>
<feature type="domain" description="PH" evidence="8">
    <location>
        <begin position="47"/>
        <end position="154"/>
    </location>
</feature>
<dbReference type="AlphaFoldDB" id="A0A3P3YE87"/>
<feature type="domain" description="PH" evidence="8">
    <location>
        <begin position="175"/>
        <end position="273"/>
    </location>
</feature>
<evidence type="ECO:0000259" key="10">
    <source>
        <dbReference type="PROSITE" id="PS51181"/>
    </source>
</evidence>
<dbReference type="InterPro" id="IPR029023">
    <property type="entry name" value="Tensin_phosphatase"/>
</dbReference>
<dbReference type="InterPro" id="IPR014020">
    <property type="entry name" value="Tensin_C2-dom"/>
</dbReference>
<keyword evidence="3" id="KW-0963">Cytoplasm</keyword>
<dbReference type="Pfam" id="PF00169">
    <property type="entry name" value="PH"/>
    <property type="match status" value="2"/>
</dbReference>
<dbReference type="SMART" id="SM01326">
    <property type="entry name" value="PTEN_C2"/>
    <property type="match status" value="1"/>
</dbReference>
<evidence type="ECO:0000313" key="13">
    <source>
        <dbReference type="Proteomes" id="UP000290189"/>
    </source>
</evidence>
<dbReference type="Gene3D" id="2.30.29.30">
    <property type="entry name" value="Pleckstrin-homology domain (PH domain)/Phosphotyrosine-binding domain (PTB)"/>
    <property type="match status" value="2"/>
</dbReference>
<dbReference type="Gene3D" id="3.90.190.10">
    <property type="entry name" value="Protein tyrosine phosphatase superfamily"/>
    <property type="match status" value="1"/>
</dbReference>
<evidence type="ECO:0000256" key="7">
    <source>
        <dbReference type="SAM" id="MobiDB-lite"/>
    </source>
</evidence>
<feature type="domain" description="Tyrosine specific protein phosphatases" evidence="9">
    <location>
        <begin position="446"/>
        <end position="520"/>
    </location>
</feature>
<dbReference type="PROSITE" id="PS51182">
    <property type="entry name" value="C2_TENSIN"/>
    <property type="match status" value="1"/>
</dbReference>
<dbReference type="EMBL" id="OVEO01000009">
    <property type="protein sequence ID" value="SPQ98496.1"/>
    <property type="molecule type" value="Genomic_DNA"/>
</dbReference>
<gene>
    <name evidence="12" type="ORF">PLBR_LOCUS5711</name>
</gene>
<feature type="region of interest" description="Disordered" evidence="7">
    <location>
        <begin position="724"/>
        <end position="796"/>
    </location>
</feature>
<dbReference type="FunFam" id="3.90.190.10:FF:000029">
    <property type="entry name" value="Phosphatidylinositol 3,4,5-trisphosphate 3-phosphatase and dual-specificity protein phosphatase PTEN"/>
    <property type="match status" value="1"/>
</dbReference>
<dbReference type="CDD" id="cd14509">
    <property type="entry name" value="PTP_PTEN"/>
    <property type="match status" value="1"/>
</dbReference>
<dbReference type="Proteomes" id="UP000290189">
    <property type="component" value="Unassembled WGS sequence"/>
</dbReference>
<dbReference type="SMART" id="SM01301">
    <property type="entry name" value="PTPlike_phytase"/>
    <property type="match status" value="1"/>
</dbReference>
<dbReference type="PANTHER" id="PTHR12305">
    <property type="entry name" value="PHOSPHATASE WITH HOMOLOGY TO TENSIN"/>
    <property type="match status" value="1"/>
</dbReference>
<keyword evidence="4" id="KW-0378">Hydrolase</keyword>
<dbReference type="GO" id="GO:0004721">
    <property type="term" value="F:phosphoprotein phosphatase activity"/>
    <property type="evidence" value="ECO:0007669"/>
    <property type="project" value="UniProtKB-KW"/>
</dbReference>
<dbReference type="InterPro" id="IPR029021">
    <property type="entry name" value="Prot-tyrosine_phosphatase-like"/>
</dbReference>
<feature type="domain" description="C2 tensin-type" evidence="11">
    <location>
        <begin position="532"/>
        <end position="659"/>
    </location>
</feature>
<dbReference type="InterPro" id="IPR016130">
    <property type="entry name" value="Tyr_Pase_AS"/>
</dbReference>
<feature type="domain" description="Phosphatase tensin-type" evidence="10">
    <location>
        <begin position="361"/>
        <end position="532"/>
    </location>
</feature>
<dbReference type="PROSITE" id="PS50003">
    <property type="entry name" value="PH_DOMAIN"/>
    <property type="match status" value="2"/>
</dbReference>
<dbReference type="PROSITE" id="PS50056">
    <property type="entry name" value="TYR_PHOSPHATASE_2"/>
    <property type="match status" value="1"/>
</dbReference>
<evidence type="ECO:0000259" key="8">
    <source>
        <dbReference type="PROSITE" id="PS50003"/>
    </source>
</evidence>